<feature type="region of interest" description="Disordered" evidence="1">
    <location>
        <begin position="54"/>
        <end position="85"/>
    </location>
</feature>
<dbReference type="Proteomes" id="UP001159363">
    <property type="component" value="Chromosome 1"/>
</dbReference>
<feature type="compositionally biased region" description="Polar residues" evidence="1">
    <location>
        <begin position="1"/>
        <end position="12"/>
    </location>
</feature>
<feature type="compositionally biased region" description="Basic and acidic residues" evidence="1">
    <location>
        <begin position="68"/>
        <end position="78"/>
    </location>
</feature>
<keyword evidence="3" id="KW-1185">Reference proteome</keyword>
<name>A0ABQ9IER8_9NEOP</name>
<feature type="region of interest" description="Disordered" evidence="1">
    <location>
        <begin position="618"/>
        <end position="641"/>
    </location>
</feature>
<feature type="compositionally biased region" description="Polar residues" evidence="1">
    <location>
        <begin position="621"/>
        <end position="634"/>
    </location>
</feature>
<evidence type="ECO:0000313" key="2">
    <source>
        <dbReference type="EMBL" id="KAJ8895151.1"/>
    </source>
</evidence>
<feature type="region of interest" description="Disordered" evidence="1">
    <location>
        <begin position="566"/>
        <end position="587"/>
    </location>
</feature>
<comment type="caution">
    <text evidence="2">The sequence shown here is derived from an EMBL/GenBank/DDBJ whole genome shotgun (WGS) entry which is preliminary data.</text>
</comment>
<evidence type="ECO:0000256" key="1">
    <source>
        <dbReference type="SAM" id="MobiDB-lite"/>
    </source>
</evidence>
<sequence>MLSSSPSSSITARNGRRGTYDCRADTTSSARAKASCIVSGATNHTACHTSVSTIASTKKPTAMTSRTSSEHPPKDRYDSLTISSHSSCSGSPGRWMRLRNWAWWPQLPNRSSKADTRVEYSRRCRSGSDCSMLNAGPLTTPDWGVPTLQNGCASSAIAPLSATSTFFSLPALVSVVTNLGISSAPACRPSCCCNKLLPLLLEGAHFKFHFLLNTVHPIIHTSHLSSVHVPRRAEAPASHQNIIASSLNVSETQAVVRRPVKPASLGTVCIHGIPRRRTASHERIVPGRGEGEVGLRLQGSGASESSPVPARDSNTYTIGVLVGAKASDFNLCECLVLFPVMYVMREKYLSLWCGGVTTLTHKLVCVDVGDNYRIYCVFDGKAIGGEKKGKLGFSLLRPFRVGELLIILVLSSSVVKGIGERREAPSAMLDSVIMLCHSGQSIGILYPGTWAALNIEVFRAGEGEASAAGMKGRGKREIPEKTHGPAASSGMIPPCNNPSATHAGNRTRRHRSGETCVHRSSLYPQFQPPVIDRRKEPRVFYRSLENTALFSVYAARKPGRATVTERLARSPPSKVNRVQYSAGSPDFRSGNHAAGRCRWSAGFLGDLPFPPPLHSGAAPFSPQSLSSALKTSLPSPDPEFSHPCQLAQIAPRFPSFYASLPTANVERGRKKWVSGVSRVNEGETR</sequence>
<gene>
    <name evidence="2" type="ORF">PR048_000476</name>
</gene>
<protein>
    <submittedName>
        <fullName evidence="2">Uncharacterized protein</fullName>
    </submittedName>
</protein>
<dbReference type="EMBL" id="JARBHB010000001">
    <property type="protein sequence ID" value="KAJ8895151.1"/>
    <property type="molecule type" value="Genomic_DNA"/>
</dbReference>
<feature type="compositionally biased region" description="Polar residues" evidence="1">
    <location>
        <begin position="54"/>
        <end position="67"/>
    </location>
</feature>
<proteinExistence type="predicted"/>
<reference evidence="2 3" key="1">
    <citation type="submission" date="2023-02" db="EMBL/GenBank/DDBJ databases">
        <title>LHISI_Scaffold_Assembly.</title>
        <authorList>
            <person name="Stuart O.P."/>
            <person name="Cleave R."/>
            <person name="Magrath M.J.L."/>
            <person name="Mikheyev A.S."/>
        </authorList>
    </citation>
    <scope>NUCLEOTIDE SEQUENCE [LARGE SCALE GENOMIC DNA]</scope>
    <source>
        <strain evidence="2">Daus_M_001</strain>
        <tissue evidence="2">Leg muscle</tissue>
    </source>
</reference>
<organism evidence="2 3">
    <name type="scientific">Dryococelus australis</name>
    <dbReference type="NCBI Taxonomy" id="614101"/>
    <lineage>
        <taxon>Eukaryota</taxon>
        <taxon>Metazoa</taxon>
        <taxon>Ecdysozoa</taxon>
        <taxon>Arthropoda</taxon>
        <taxon>Hexapoda</taxon>
        <taxon>Insecta</taxon>
        <taxon>Pterygota</taxon>
        <taxon>Neoptera</taxon>
        <taxon>Polyneoptera</taxon>
        <taxon>Phasmatodea</taxon>
        <taxon>Verophasmatodea</taxon>
        <taxon>Anareolatae</taxon>
        <taxon>Phasmatidae</taxon>
        <taxon>Eurycanthinae</taxon>
        <taxon>Dryococelus</taxon>
    </lineage>
</organism>
<evidence type="ECO:0000313" key="3">
    <source>
        <dbReference type="Proteomes" id="UP001159363"/>
    </source>
</evidence>
<feature type="region of interest" description="Disordered" evidence="1">
    <location>
        <begin position="468"/>
        <end position="516"/>
    </location>
</feature>
<accession>A0ABQ9IER8</accession>
<feature type="region of interest" description="Disordered" evidence="1">
    <location>
        <begin position="1"/>
        <end position="22"/>
    </location>
</feature>